<dbReference type="EMBL" id="ML770661">
    <property type="protein sequence ID" value="KAE9383175.1"/>
    <property type="molecule type" value="Genomic_DNA"/>
</dbReference>
<dbReference type="Proteomes" id="UP000799118">
    <property type="component" value="Unassembled WGS sequence"/>
</dbReference>
<evidence type="ECO:0000256" key="1">
    <source>
        <dbReference type="SAM" id="SignalP"/>
    </source>
</evidence>
<reference evidence="2" key="1">
    <citation type="journal article" date="2019" name="Environ. Microbiol.">
        <title>Fungal ecological strategies reflected in gene transcription - a case study of two litter decomposers.</title>
        <authorList>
            <person name="Barbi F."/>
            <person name="Kohler A."/>
            <person name="Barry K."/>
            <person name="Baskaran P."/>
            <person name="Daum C."/>
            <person name="Fauchery L."/>
            <person name="Ihrmark K."/>
            <person name="Kuo A."/>
            <person name="LaButti K."/>
            <person name="Lipzen A."/>
            <person name="Morin E."/>
            <person name="Grigoriev I.V."/>
            <person name="Henrissat B."/>
            <person name="Lindahl B."/>
            <person name="Martin F."/>
        </authorList>
    </citation>
    <scope>NUCLEOTIDE SEQUENCE</scope>
    <source>
        <strain evidence="2">JB14</strain>
    </source>
</reference>
<feature type="signal peptide" evidence="1">
    <location>
        <begin position="1"/>
        <end position="20"/>
    </location>
</feature>
<evidence type="ECO:0000313" key="2">
    <source>
        <dbReference type="EMBL" id="KAE9383175.1"/>
    </source>
</evidence>
<keyword evidence="1" id="KW-0732">Signal</keyword>
<accession>A0A6A4GCN6</accession>
<protein>
    <submittedName>
        <fullName evidence="2">Uncharacterized protein</fullName>
    </submittedName>
</protein>
<sequence>MYTLKPILAAIVFMAGYAGASVLPEASSNIVQRQNLVPLSFGNAEWIWTGEESSPGADVPLGPRGFRYQIINPSPFILPICLTIAVAADNEYDLYVNGFNIGNNFERVSLDAGFQDADIYNVPLNAEGQNVIAINATNGPDPGLGPFPNPAGLIVTGIITFSTGLQETLVSNSSWLTLAAPTPTDFFSPTFNDAAWIPASEEGTDGVSPWGVTTIVPNNVIGCLNF</sequence>
<organism evidence="2 3">
    <name type="scientific">Gymnopus androsaceus JB14</name>
    <dbReference type="NCBI Taxonomy" id="1447944"/>
    <lineage>
        <taxon>Eukaryota</taxon>
        <taxon>Fungi</taxon>
        <taxon>Dikarya</taxon>
        <taxon>Basidiomycota</taxon>
        <taxon>Agaricomycotina</taxon>
        <taxon>Agaricomycetes</taxon>
        <taxon>Agaricomycetidae</taxon>
        <taxon>Agaricales</taxon>
        <taxon>Marasmiineae</taxon>
        <taxon>Omphalotaceae</taxon>
        <taxon>Gymnopus</taxon>
    </lineage>
</organism>
<keyword evidence="3" id="KW-1185">Reference proteome</keyword>
<dbReference type="AlphaFoldDB" id="A0A6A4GCN6"/>
<evidence type="ECO:0000313" key="3">
    <source>
        <dbReference type="Proteomes" id="UP000799118"/>
    </source>
</evidence>
<proteinExistence type="predicted"/>
<name>A0A6A4GCN6_9AGAR</name>
<dbReference type="OrthoDB" id="10036721at2759"/>
<feature type="chain" id="PRO_5025599738" evidence="1">
    <location>
        <begin position="21"/>
        <end position="226"/>
    </location>
</feature>
<dbReference type="Gene3D" id="2.60.120.260">
    <property type="entry name" value="Galactose-binding domain-like"/>
    <property type="match status" value="1"/>
</dbReference>
<gene>
    <name evidence="2" type="ORF">BT96DRAFT_929971</name>
</gene>